<dbReference type="InterPro" id="IPR011527">
    <property type="entry name" value="ABC1_TM_dom"/>
</dbReference>
<dbReference type="InterPro" id="IPR027417">
    <property type="entry name" value="P-loop_NTPase"/>
</dbReference>
<evidence type="ECO:0000313" key="11">
    <source>
        <dbReference type="EMBL" id="EPY07496.1"/>
    </source>
</evidence>
<keyword evidence="3 8" id="KW-0812">Transmembrane</keyword>
<dbReference type="Gene3D" id="3.40.50.300">
    <property type="entry name" value="P-loop containing nucleotide triphosphate hydrolases"/>
    <property type="match status" value="1"/>
</dbReference>
<proteinExistence type="predicted"/>
<dbReference type="GO" id="GO:0016887">
    <property type="term" value="F:ATP hydrolysis activity"/>
    <property type="evidence" value="ECO:0007669"/>
    <property type="project" value="InterPro"/>
</dbReference>
<dbReference type="InterPro" id="IPR003593">
    <property type="entry name" value="AAA+_ATPase"/>
</dbReference>
<keyword evidence="4" id="KW-0547">Nucleotide-binding</keyword>
<dbReference type="NCBIfam" id="TIGR01194">
    <property type="entry name" value="cyc_pep_trnsptr"/>
    <property type="match status" value="1"/>
</dbReference>
<reference evidence="11 12" key="1">
    <citation type="submission" date="2013-05" db="EMBL/GenBank/DDBJ databases">
        <authorList>
            <person name="Strain E.A."/>
            <person name="Brown E."/>
            <person name="Allard M.W."/>
            <person name="Luo Y.L."/>
        </authorList>
    </citation>
    <scope>NUCLEOTIDE SEQUENCE [LARGE SCALE GENOMIC DNA]</scope>
    <source>
        <strain evidence="11 12">TS-15</strain>
    </source>
</reference>
<dbReference type="InterPro" id="IPR039421">
    <property type="entry name" value="Type_1_exporter"/>
</dbReference>
<feature type="transmembrane region" description="Helical" evidence="8">
    <location>
        <begin position="118"/>
        <end position="142"/>
    </location>
</feature>
<evidence type="ECO:0000256" key="2">
    <source>
        <dbReference type="ARBA" id="ARBA00022448"/>
    </source>
</evidence>
<dbReference type="EMBL" id="ATMT01000035">
    <property type="protein sequence ID" value="EPY07496.1"/>
    <property type="molecule type" value="Genomic_DNA"/>
</dbReference>
<dbReference type="GO" id="GO:0005524">
    <property type="term" value="F:ATP binding"/>
    <property type="evidence" value="ECO:0007669"/>
    <property type="project" value="UniProtKB-KW"/>
</dbReference>
<name>S9TZ58_PAEAL</name>
<dbReference type="PATRIC" id="fig|1117108.3.peg.1939"/>
<dbReference type="Pfam" id="PF00005">
    <property type="entry name" value="ABC_tran"/>
    <property type="match status" value="1"/>
</dbReference>
<dbReference type="InterPro" id="IPR005898">
    <property type="entry name" value="Cyc_pep_transpt_SyrD/YojI"/>
</dbReference>
<dbReference type="InterPro" id="IPR003439">
    <property type="entry name" value="ABC_transporter-like_ATP-bd"/>
</dbReference>
<accession>S9TZ58</accession>
<feature type="transmembrane region" description="Helical" evidence="8">
    <location>
        <begin position="254"/>
        <end position="275"/>
    </location>
</feature>
<keyword evidence="2" id="KW-0813">Transport</keyword>
<evidence type="ECO:0000256" key="8">
    <source>
        <dbReference type="SAM" id="Phobius"/>
    </source>
</evidence>
<evidence type="ECO:0000256" key="4">
    <source>
        <dbReference type="ARBA" id="ARBA00022741"/>
    </source>
</evidence>
<comment type="subcellular location">
    <subcellularLocation>
        <location evidence="1">Cell membrane</location>
        <topology evidence="1">Multi-pass membrane protein</topology>
    </subcellularLocation>
</comment>
<dbReference type="PANTHER" id="PTHR43394:SF1">
    <property type="entry name" value="ATP-BINDING CASSETTE SUB-FAMILY B MEMBER 10, MITOCHONDRIAL"/>
    <property type="match status" value="1"/>
</dbReference>
<feature type="domain" description="ABC transmembrane type-1" evidence="10">
    <location>
        <begin position="154"/>
        <end position="424"/>
    </location>
</feature>
<dbReference type="InterPro" id="IPR036640">
    <property type="entry name" value="ABC1_TM_sf"/>
</dbReference>
<dbReference type="InterPro" id="IPR015856">
    <property type="entry name" value="ABC_transpr_CbiO/EcfA_su"/>
</dbReference>
<feature type="transmembrane region" description="Helical" evidence="8">
    <location>
        <begin position="181"/>
        <end position="201"/>
    </location>
</feature>
<evidence type="ECO:0000259" key="9">
    <source>
        <dbReference type="PROSITE" id="PS50893"/>
    </source>
</evidence>
<dbReference type="SUPFAM" id="SSF52540">
    <property type="entry name" value="P-loop containing nucleoside triphosphate hydrolases"/>
    <property type="match status" value="1"/>
</dbReference>
<dbReference type="PANTHER" id="PTHR43394">
    <property type="entry name" value="ATP-DEPENDENT PERMEASE MDL1, MITOCHONDRIAL"/>
    <property type="match status" value="1"/>
</dbReference>
<evidence type="ECO:0000256" key="1">
    <source>
        <dbReference type="ARBA" id="ARBA00004651"/>
    </source>
</evidence>
<dbReference type="Proteomes" id="UP000015344">
    <property type="component" value="Unassembled WGS sequence"/>
</dbReference>
<evidence type="ECO:0000256" key="7">
    <source>
        <dbReference type="ARBA" id="ARBA00023136"/>
    </source>
</evidence>
<dbReference type="GO" id="GO:0005886">
    <property type="term" value="C:plasma membrane"/>
    <property type="evidence" value="ECO:0007669"/>
    <property type="project" value="UniProtKB-SubCell"/>
</dbReference>
<keyword evidence="6 8" id="KW-1133">Transmembrane helix</keyword>
<feature type="transmembrane region" description="Helical" evidence="8">
    <location>
        <begin position="281"/>
        <end position="300"/>
    </location>
</feature>
<feature type="transmembrane region" description="Helical" evidence="8">
    <location>
        <begin position="74"/>
        <end position="98"/>
    </location>
</feature>
<evidence type="ECO:0000259" key="10">
    <source>
        <dbReference type="PROSITE" id="PS50929"/>
    </source>
</evidence>
<feature type="transmembrane region" description="Helical" evidence="8">
    <location>
        <begin position="154"/>
        <end position="175"/>
    </location>
</feature>
<organism evidence="11 12">
    <name type="scientific">Paenibacillus alvei TS-15</name>
    <dbReference type="NCBI Taxonomy" id="1117108"/>
    <lineage>
        <taxon>Bacteria</taxon>
        <taxon>Bacillati</taxon>
        <taxon>Bacillota</taxon>
        <taxon>Bacilli</taxon>
        <taxon>Bacillales</taxon>
        <taxon>Paenibacillaceae</taxon>
        <taxon>Paenibacillus</taxon>
    </lineage>
</organism>
<feature type="transmembrane region" description="Helical" evidence="8">
    <location>
        <begin position="43"/>
        <end position="62"/>
    </location>
</feature>
<protein>
    <submittedName>
        <fullName evidence="11">Cyclic peptide transporter</fullName>
    </submittedName>
</protein>
<dbReference type="eggNOG" id="COG4615">
    <property type="taxonomic scope" value="Bacteria"/>
</dbReference>
<feature type="transmembrane region" description="Helical" evidence="8">
    <location>
        <begin position="364"/>
        <end position="386"/>
    </location>
</feature>
<dbReference type="Gene3D" id="1.20.1560.10">
    <property type="entry name" value="ABC transporter type 1, transmembrane domain"/>
    <property type="match status" value="1"/>
</dbReference>
<keyword evidence="5" id="KW-0067">ATP-binding</keyword>
<dbReference type="AlphaFoldDB" id="S9TZ58"/>
<comment type="caution">
    <text evidence="11">The sequence shown here is derived from an EMBL/GenBank/DDBJ whole genome shotgun (WGS) entry which is preliminary data.</text>
</comment>
<sequence length="681" mass="77642">MGCEKGWKSVLLTTSTNFFANATLSENANFPIISSAGLVEKGLIGVAAFFLVLIGAVLIQIIRRQRTFIPNTPVKTIVFHTLMCIVFVGLFTLCISYLPNVLSLSQGPPEFRETEKLLQNGLGMLYFGVLLFYLYLLLVFCFPKRNNDKSFIPITVLSIVSGFGGSLIIVILNQAIASRNIVWSLYFLLAIFISVYGGRTVRIKLIELMNRMVYEKRTSLIGSILKAPFYKMEKMDKGNIRACLNNDTEMISQFATEVVSIITNSITLLGCFLYLGALNFYALLFTVSVILVAATLYFITSRSAGAFWMKNRDIQNQFYKYIDDLINGFKELSLRSSKRNDFKKDIFQSCRDFYETRVRGEYKFINVSMFGDLLFVVVVGTIVFLFPLLFSDIMTDHLVTYVFTFLYMSGQVTALLGSIPRLTMIKISWERLNNTLKEIEQIEYTEDVEDTDCEKLNDMENEFIQLEFKDVSFQYDKGDKQSFTVGPFNYVFQSGEIVFITGGNGSGKSTLANLITGLYIPDKGEITLNGSRIKNHDLSEKFTTVFSDFYLFDKLYGIRHTDKNEEIQKYLKLLRMENKLSMEEGNFSTLMLSTGQKKRLALLISYLEDAPIFLFDEWAADQDPEFRKFFYDQLLPDLKKRGKCIIAITHDDAYFHVADKRIKLELGCIVTPNNSSEPIGV</sequence>
<dbReference type="GO" id="GO:1904680">
    <property type="term" value="F:peptide transmembrane transporter activity"/>
    <property type="evidence" value="ECO:0007669"/>
    <property type="project" value="InterPro"/>
</dbReference>
<dbReference type="SMART" id="SM00382">
    <property type="entry name" value="AAA"/>
    <property type="match status" value="1"/>
</dbReference>
<feature type="domain" description="ABC transporter" evidence="9">
    <location>
        <begin position="466"/>
        <end position="681"/>
    </location>
</feature>
<evidence type="ECO:0000256" key="3">
    <source>
        <dbReference type="ARBA" id="ARBA00022692"/>
    </source>
</evidence>
<dbReference type="PROSITE" id="PS50929">
    <property type="entry name" value="ABC_TM1F"/>
    <property type="match status" value="1"/>
</dbReference>
<dbReference type="SUPFAM" id="SSF90123">
    <property type="entry name" value="ABC transporter transmembrane region"/>
    <property type="match status" value="1"/>
</dbReference>
<evidence type="ECO:0000313" key="12">
    <source>
        <dbReference type="Proteomes" id="UP000015344"/>
    </source>
</evidence>
<dbReference type="GO" id="GO:0015421">
    <property type="term" value="F:ABC-type oligopeptide transporter activity"/>
    <property type="evidence" value="ECO:0007669"/>
    <property type="project" value="TreeGrafter"/>
</dbReference>
<dbReference type="PROSITE" id="PS50893">
    <property type="entry name" value="ABC_TRANSPORTER_2"/>
    <property type="match status" value="1"/>
</dbReference>
<dbReference type="CDD" id="cd03225">
    <property type="entry name" value="ABC_cobalt_CbiO_domain1"/>
    <property type="match status" value="1"/>
</dbReference>
<gene>
    <name evidence="11" type="ORF">PAALTS15_09304</name>
</gene>
<keyword evidence="7 8" id="KW-0472">Membrane</keyword>
<evidence type="ECO:0000256" key="5">
    <source>
        <dbReference type="ARBA" id="ARBA00022840"/>
    </source>
</evidence>
<evidence type="ECO:0000256" key="6">
    <source>
        <dbReference type="ARBA" id="ARBA00022989"/>
    </source>
</evidence>
<feature type="transmembrane region" description="Helical" evidence="8">
    <location>
        <begin position="398"/>
        <end position="419"/>
    </location>
</feature>